<sequence>MLFGYNPFLLFSFLSALLHLCAGHGMLKYPPSRGNSEWLGTCAAGAGCKGPCDSSKANSPVSNAYSASPMVVQRGQTLTVKWDRLNHPGGFVRLAVSKFEDSDSWDSFNNNVIKYTCYETNCGPDDPNNDTFGPLAGPGSQECSTTVTIPDNLPDGLITVQWMWFGGGVYYGQKDTSFGEYYGCSDLKLQGGSPQTSNVQPPVFKGGDVMYPSENVCRYWGSNKVGDCSFGSNSPNPIPGNLLSQSLEPCTHGPPQKGAPANLMSFIAYV</sequence>
<name>A0A2T9ZFU0_9FUNG</name>
<reference evidence="2 3" key="1">
    <citation type="journal article" date="2018" name="MBio">
        <title>Comparative Genomics Reveals the Core Gene Toolbox for the Fungus-Insect Symbiosis.</title>
        <authorList>
            <person name="Wang Y."/>
            <person name="Stata M."/>
            <person name="Wang W."/>
            <person name="Stajich J.E."/>
            <person name="White M.M."/>
            <person name="Moncalvo J.M."/>
        </authorList>
    </citation>
    <scope>NUCLEOTIDE SEQUENCE [LARGE SCALE GENOMIC DNA]</scope>
    <source>
        <strain evidence="2 3">SC-DP-2</strain>
    </source>
</reference>
<organism evidence="2 3">
    <name type="scientific">Smittium megazygosporum</name>
    <dbReference type="NCBI Taxonomy" id="133381"/>
    <lineage>
        <taxon>Eukaryota</taxon>
        <taxon>Fungi</taxon>
        <taxon>Fungi incertae sedis</taxon>
        <taxon>Zoopagomycota</taxon>
        <taxon>Kickxellomycotina</taxon>
        <taxon>Harpellomycetes</taxon>
        <taxon>Harpellales</taxon>
        <taxon>Legeriomycetaceae</taxon>
        <taxon>Smittium</taxon>
    </lineage>
</organism>
<feature type="signal peptide" evidence="1">
    <location>
        <begin position="1"/>
        <end position="23"/>
    </location>
</feature>
<evidence type="ECO:0008006" key="4">
    <source>
        <dbReference type="Google" id="ProtNLM"/>
    </source>
</evidence>
<gene>
    <name evidence="2" type="ORF">BB560_002043</name>
</gene>
<dbReference type="OrthoDB" id="2342176at2759"/>
<proteinExistence type="predicted"/>
<keyword evidence="3" id="KW-1185">Reference proteome</keyword>
<accession>A0A2T9ZFU0</accession>
<dbReference type="Proteomes" id="UP000245609">
    <property type="component" value="Unassembled WGS sequence"/>
</dbReference>
<protein>
    <recommendedName>
        <fullName evidence="4">Chitin-binding type-4 domain-containing protein</fullName>
    </recommendedName>
</protein>
<dbReference type="AlphaFoldDB" id="A0A2T9ZFU0"/>
<evidence type="ECO:0000313" key="2">
    <source>
        <dbReference type="EMBL" id="PVV03462.1"/>
    </source>
</evidence>
<keyword evidence="1" id="KW-0732">Signal</keyword>
<feature type="chain" id="PRO_5015668876" description="Chitin-binding type-4 domain-containing protein" evidence="1">
    <location>
        <begin position="24"/>
        <end position="270"/>
    </location>
</feature>
<dbReference type="EMBL" id="MBFS01000230">
    <property type="protein sequence ID" value="PVV03462.1"/>
    <property type="molecule type" value="Genomic_DNA"/>
</dbReference>
<dbReference type="Gene3D" id="2.70.50.70">
    <property type="match status" value="1"/>
</dbReference>
<evidence type="ECO:0000313" key="3">
    <source>
        <dbReference type="Proteomes" id="UP000245609"/>
    </source>
</evidence>
<dbReference type="STRING" id="133381.A0A2T9ZFU0"/>
<evidence type="ECO:0000256" key="1">
    <source>
        <dbReference type="SAM" id="SignalP"/>
    </source>
</evidence>
<comment type="caution">
    <text evidence="2">The sequence shown here is derived from an EMBL/GenBank/DDBJ whole genome shotgun (WGS) entry which is preliminary data.</text>
</comment>